<accession>A0A1H9CXM8</accession>
<feature type="domain" description="Methyl-accepting transducer" evidence="7">
    <location>
        <begin position="370"/>
        <end position="606"/>
    </location>
</feature>
<evidence type="ECO:0000256" key="5">
    <source>
        <dbReference type="SAM" id="Coils"/>
    </source>
</evidence>
<sequence>MTRRLVLAVLLTGGICLLLGLFYVQWLRTALEQEVIEYNGNYLATLLEERLKSKEEFGIGVSVMLAQDPDLSDAYLFGNRDQSHQILTDILDTFRTTTNYRGLRVQIHTEEGMSWQRSWAPDQFGDDLRFRSSIQRMLSEQRPFATLNETGRAGYAIRALAPIMEEGVYRGSLELLQGVGSISRDFEADGAAYILLLSPNALEDSPGIAGNRRVGEYFVANNAWFNAYTMAFAETLDLARLRADGHDLGQSWFGVRVPVINDRGETIGMHVIGMPAEVLREQITDATRSAWMFLGLIALLVILMGPIIALLVQRSIVRPIRNSVHCIRRMEQDMDLRLPVQGNDELAVLSRSFNHYADNLQDILGRISKTSTTLSGAADALVSHSRQGLDLVRQQQQETQLVASASVEMAASASEMSQHAQSTQDAAEEALSSAENGIRLVADTANAIEALAANMRGMLDVIQRLDQGSQSIGKVLETIAEIADQTNLLALNAAIEAARAGEHGRGFAVVADEVRRLASKTQNSTSEIYAIIKELQSSVSDVTDAIDRGQTEAETCVSRAHEASDSLGAIKQTVAGVNEQGTQIALSAREQNHVADEVSRNIVRINTLADDNGQAAEQVLEIAQRLEASADDLKQLLAAQLARPAGAVAR</sequence>
<gene>
    <name evidence="9" type="ORF">SAMN05421693_11547</name>
</gene>
<organism evidence="9 10">
    <name type="scientific">Ectothiorhodospira magna</name>
    <dbReference type="NCBI Taxonomy" id="867345"/>
    <lineage>
        <taxon>Bacteria</taxon>
        <taxon>Pseudomonadati</taxon>
        <taxon>Pseudomonadota</taxon>
        <taxon>Gammaproteobacteria</taxon>
        <taxon>Chromatiales</taxon>
        <taxon>Ectothiorhodospiraceae</taxon>
        <taxon>Ectothiorhodospira</taxon>
    </lineage>
</organism>
<dbReference type="SMART" id="SM00304">
    <property type="entry name" value="HAMP"/>
    <property type="match status" value="2"/>
</dbReference>
<keyword evidence="5" id="KW-0175">Coiled coil</keyword>
<dbReference type="PROSITE" id="PS50885">
    <property type="entry name" value="HAMP"/>
    <property type="match status" value="1"/>
</dbReference>
<dbReference type="RefSeq" id="WP_238375906.1">
    <property type="nucleotide sequence ID" value="NZ_FOFO01000015.1"/>
</dbReference>
<keyword evidence="6" id="KW-0812">Transmembrane</keyword>
<comment type="similarity">
    <text evidence="3">Belongs to the methyl-accepting chemotaxis (MCP) protein family.</text>
</comment>
<dbReference type="AlphaFoldDB" id="A0A1H9CXM8"/>
<dbReference type="PANTHER" id="PTHR32089:SF112">
    <property type="entry name" value="LYSOZYME-LIKE PROTEIN-RELATED"/>
    <property type="match status" value="1"/>
</dbReference>
<evidence type="ECO:0000259" key="8">
    <source>
        <dbReference type="PROSITE" id="PS50885"/>
    </source>
</evidence>
<dbReference type="GO" id="GO:0006935">
    <property type="term" value="P:chemotaxis"/>
    <property type="evidence" value="ECO:0007669"/>
    <property type="project" value="UniProtKB-ARBA"/>
</dbReference>
<feature type="coiled-coil region" evidence="5">
    <location>
        <begin position="616"/>
        <end position="643"/>
    </location>
</feature>
<dbReference type="InterPro" id="IPR029151">
    <property type="entry name" value="Sensor-like_sf"/>
</dbReference>
<dbReference type="Pfam" id="PF14827">
    <property type="entry name" value="dCache_3"/>
    <property type="match status" value="1"/>
</dbReference>
<dbReference type="PROSITE" id="PS50111">
    <property type="entry name" value="CHEMOTAXIS_TRANSDUC_2"/>
    <property type="match status" value="1"/>
</dbReference>
<evidence type="ECO:0000313" key="10">
    <source>
        <dbReference type="Proteomes" id="UP000199496"/>
    </source>
</evidence>
<keyword evidence="6" id="KW-1133">Transmembrane helix</keyword>
<dbReference type="GO" id="GO:0016020">
    <property type="term" value="C:membrane"/>
    <property type="evidence" value="ECO:0007669"/>
    <property type="project" value="UniProtKB-SubCell"/>
</dbReference>
<keyword evidence="6" id="KW-0472">Membrane</keyword>
<feature type="domain" description="HAMP" evidence="8">
    <location>
        <begin position="314"/>
        <end position="365"/>
    </location>
</feature>
<evidence type="ECO:0000313" key="9">
    <source>
        <dbReference type="EMBL" id="SEQ05891.1"/>
    </source>
</evidence>
<dbReference type="SMART" id="SM00283">
    <property type="entry name" value="MA"/>
    <property type="match status" value="1"/>
</dbReference>
<dbReference type="GO" id="GO:0007165">
    <property type="term" value="P:signal transduction"/>
    <property type="evidence" value="ECO:0007669"/>
    <property type="project" value="UniProtKB-KW"/>
</dbReference>
<comment type="subcellular location">
    <subcellularLocation>
        <location evidence="1">Membrane</location>
    </subcellularLocation>
</comment>
<dbReference type="Pfam" id="PF00015">
    <property type="entry name" value="MCPsignal"/>
    <property type="match status" value="1"/>
</dbReference>
<dbReference type="SUPFAM" id="SSF58104">
    <property type="entry name" value="Methyl-accepting chemotaxis protein (MCP) signaling domain"/>
    <property type="match status" value="1"/>
</dbReference>
<dbReference type="CDD" id="cd06225">
    <property type="entry name" value="HAMP"/>
    <property type="match status" value="1"/>
</dbReference>
<dbReference type="InterPro" id="IPR003660">
    <property type="entry name" value="HAMP_dom"/>
</dbReference>
<evidence type="ECO:0000256" key="3">
    <source>
        <dbReference type="ARBA" id="ARBA00029447"/>
    </source>
</evidence>
<dbReference type="InterPro" id="IPR004089">
    <property type="entry name" value="MCPsignal_dom"/>
</dbReference>
<dbReference type="Gene3D" id="1.10.287.950">
    <property type="entry name" value="Methyl-accepting chemotaxis protein"/>
    <property type="match status" value="1"/>
</dbReference>
<dbReference type="FunFam" id="1.10.287.950:FF:000001">
    <property type="entry name" value="Methyl-accepting chemotaxis sensory transducer"/>
    <property type="match status" value="1"/>
</dbReference>
<evidence type="ECO:0000256" key="1">
    <source>
        <dbReference type="ARBA" id="ARBA00004370"/>
    </source>
</evidence>
<feature type="transmembrane region" description="Helical" evidence="6">
    <location>
        <begin position="290"/>
        <end position="312"/>
    </location>
</feature>
<dbReference type="SUPFAM" id="SSF103190">
    <property type="entry name" value="Sensory domain-like"/>
    <property type="match status" value="1"/>
</dbReference>
<reference evidence="9 10" key="1">
    <citation type="submission" date="2016-10" db="EMBL/GenBank/DDBJ databases">
        <authorList>
            <person name="de Groot N.N."/>
        </authorList>
    </citation>
    <scope>NUCLEOTIDE SEQUENCE [LARGE SCALE GENOMIC DNA]</scope>
    <source>
        <strain evidence="9 10">B7-7</strain>
    </source>
</reference>
<evidence type="ECO:0000256" key="2">
    <source>
        <dbReference type="ARBA" id="ARBA00023224"/>
    </source>
</evidence>
<evidence type="ECO:0000256" key="6">
    <source>
        <dbReference type="SAM" id="Phobius"/>
    </source>
</evidence>
<name>A0A1H9CXM8_9GAMM</name>
<keyword evidence="10" id="KW-1185">Reference proteome</keyword>
<evidence type="ECO:0000256" key="4">
    <source>
        <dbReference type="PROSITE-ProRule" id="PRU00284"/>
    </source>
</evidence>
<dbReference type="STRING" id="867345.SAMN05421693_11547"/>
<evidence type="ECO:0000259" key="7">
    <source>
        <dbReference type="PROSITE" id="PS50111"/>
    </source>
</evidence>
<dbReference type="EMBL" id="FOFO01000015">
    <property type="protein sequence ID" value="SEQ05891.1"/>
    <property type="molecule type" value="Genomic_DNA"/>
</dbReference>
<dbReference type="CDD" id="cd11386">
    <property type="entry name" value="MCP_signal"/>
    <property type="match status" value="1"/>
</dbReference>
<dbReference type="Proteomes" id="UP000199496">
    <property type="component" value="Unassembled WGS sequence"/>
</dbReference>
<dbReference type="InterPro" id="IPR029150">
    <property type="entry name" value="dCache_3"/>
</dbReference>
<dbReference type="Pfam" id="PF00672">
    <property type="entry name" value="HAMP"/>
    <property type="match status" value="1"/>
</dbReference>
<proteinExistence type="inferred from homology"/>
<protein>
    <submittedName>
        <fullName evidence="9">Methyl-accepting chemotaxis protein</fullName>
    </submittedName>
</protein>
<dbReference type="PANTHER" id="PTHR32089">
    <property type="entry name" value="METHYL-ACCEPTING CHEMOTAXIS PROTEIN MCPB"/>
    <property type="match status" value="1"/>
</dbReference>
<keyword evidence="2 4" id="KW-0807">Transducer</keyword>